<organism evidence="1 2">
    <name type="scientific">Pelagovum pacificum</name>
    <dbReference type="NCBI Taxonomy" id="2588711"/>
    <lineage>
        <taxon>Bacteria</taxon>
        <taxon>Pseudomonadati</taxon>
        <taxon>Pseudomonadota</taxon>
        <taxon>Alphaproteobacteria</taxon>
        <taxon>Rhodobacterales</taxon>
        <taxon>Paracoccaceae</taxon>
        <taxon>Pelagovum</taxon>
    </lineage>
</organism>
<dbReference type="EMBL" id="VFFF01000001">
    <property type="protein sequence ID" value="TNY31989.1"/>
    <property type="molecule type" value="Genomic_DNA"/>
</dbReference>
<protein>
    <submittedName>
        <fullName evidence="1">Uncharacterized protein</fullName>
    </submittedName>
</protein>
<proteinExistence type="predicted"/>
<reference evidence="1 2" key="1">
    <citation type="submission" date="2019-06" db="EMBL/GenBank/DDBJ databases">
        <title>Genome of new Rhodobacteraceae sp. SM1903.</title>
        <authorList>
            <person name="Ren X."/>
        </authorList>
    </citation>
    <scope>NUCLEOTIDE SEQUENCE [LARGE SCALE GENOMIC DNA]</scope>
    <source>
        <strain evidence="1 2">SM1903</strain>
    </source>
</reference>
<dbReference type="AlphaFoldDB" id="A0A5C5GDC5"/>
<sequence>MHTTRTSGTEIDDVRQFVIAERSRCLSDREWRHRLAGYGYGIRDGGAGHILTSLIHGRDLCPLNV</sequence>
<keyword evidence="2" id="KW-1185">Reference proteome</keyword>
<evidence type="ECO:0000313" key="2">
    <source>
        <dbReference type="Proteomes" id="UP000314011"/>
    </source>
</evidence>
<dbReference type="OrthoDB" id="7874863at2"/>
<comment type="caution">
    <text evidence="1">The sequence shown here is derived from an EMBL/GenBank/DDBJ whole genome shotgun (WGS) entry which is preliminary data.</text>
</comment>
<dbReference type="RefSeq" id="WP_140192670.1">
    <property type="nucleotide sequence ID" value="NZ_CP065915.1"/>
</dbReference>
<evidence type="ECO:0000313" key="1">
    <source>
        <dbReference type="EMBL" id="TNY31989.1"/>
    </source>
</evidence>
<accession>A0A5C5GDC5</accession>
<dbReference type="Proteomes" id="UP000314011">
    <property type="component" value="Unassembled WGS sequence"/>
</dbReference>
<gene>
    <name evidence="1" type="ORF">FHY64_01410</name>
</gene>
<name>A0A5C5GDC5_9RHOB</name>